<dbReference type="PANTHER" id="PTHR43737:SF1">
    <property type="entry name" value="DUF1501 DOMAIN-CONTAINING PROTEIN"/>
    <property type="match status" value="1"/>
</dbReference>
<keyword evidence="3" id="KW-1185">Reference proteome</keyword>
<reference evidence="2 3" key="1">
    <citation type="journal article" date="2020" name="Syst. Appl. Microbiol.">
        <title>Alienimonas chondri sp. nov., a novel planctomycete isolated from the biofilm of the red alga Chondrus crispus.</title>
        <authorList>
            <person name="Vitorino I."/>
            <person name="Albuquerque L."/>
            <person name="Wiegand S."/>
            <person name="Kallscheuer N."/>
            <person name="da Costa M.S."/>
            <person name="Lobo-da-Cunha A."/>
            <person name="Jogler C."/>
            <person name="Lage O.M."/>
        </authorList>
    </citation>
    <scope>NUCLEOTIDE SEQUENCE [LARGE SCALE GENOMIC DNA]</scope>
    <source>
        <strain evidence="2 3">LzC2</strain>
    </source>
</reference>
<dbReference type="EMBL" id="WTPX01000076">
    <property type="protein sequence ID" value="NNJ26393.1"/>
    <property type="molecule type" value="Genomic_DNA"/>
</dbReference>
<dbReference type="Proteomes" id="UP000609651">
    <property type="component" value="Unassembled WGS sequence"/>
</dbReference>
<accession>A0ABX1VGJ5</accession>
<dbReference type="InterPro" id="IPR010869">
    <property type="entry name" value="DUF1501"/>
</dbReference>
<evidence type="ECO:0000313" key="2">
    <source>
        <dbReference type="EMBL" id="NNJ26393.1"/>
    </source>
</evidence>
<evidence type="ECO:0000256" key="1">
    <source>
        <dbReference type="SAM" id="MobiDB-lite"/>
    </source>
</evidence>
<dbReference type="PANTHER" id="PTHR43737">
    <property type="entry name" value="BLL7424 PROTEIN"/>
    <property type="match status" value="1"/>
</dbReference>
<organism evidence="2 3">
    <name type="scientific">Alienimonas chondri</name>
    <dbReference type="NCBI Taxonomy" id="2681879"/>
    <lineage>
        <taxon>Bacteria</taxon>
        <taxon>Pseudomonadati</taxon>
        <taxon>Planctomycetota</taxon>
        <taxon>Planctomycetia</taxon>
        <taxon>Planctomycetales</taxon>
        <taxon>Planctomycetaceae</taxon>
        <taxon>Alienimonas</taxon>
    </lineage>
</organism>
<comment type="caution">
    <text evidence="2">The sequence shown here is derived from an EMBL/GenBank/DDBJ whole genome shotgun (WGS) entry which is preliminary data.</text>
</comment>
<name>A0ABX1VGJ5_9PLAN</name>
<gene>
    <name evidence="2" type="ORF">LzC2_24760</name>
</gene>
<protein>
    <recommendedName>
        <fullName evidence="4">DUF1501 domain-containing protein</fullName>
    </recommendedName>
</protein>
<feature type="region of interest" description="Disordered" evidence="1">
    <location>
        <begin position="1"/>
        <end position="29"/>
    </location>
</feature>
<feature type="compositionally biased region" description="Basic and acidic residues" evidence="1">
    <location>
        <begin position="13"/>
        <end position="25"/>
    </location>
</feature>
<evidence type="ECO:0008006" key="4">
    <source>
        <dbReference type="Google" id="ProtNLM"/>
    </source>
</evidence>
<sequence length="200" mass="21263">MEGATAEAAASSDRVRRAMSRDDGPARYPDTGLAKRLKLIARLIDAELPERVYYTEHGGFDTHAVQAGTHPRLLEELGDAAAAFATDLSARGQAERVVLMAFSEFGRRVKENGSAGTDHGVAGPLFLVGDKVKPGLIGPPSSLTDLDAGDLKWKTDFRTVYAALLEQWLGVDAAAVLGERFTPADVLTIARTDAAEVAGE</sequence>
<proteinExistence type="predicted"/>
<evidence type="ECO:0000313" key="3">
    <source>
        <dbReference type="Proteomes" id="UP000609651"/>
    </source>
</evidence>
<dbReference type="Pfam" id="PF07394">
    <property type="entry name" value="DUF1501"/>
    <property type="match status" value="1"/>
</dbReference>